<feature type="transmembrane region" description="Helical" evidence="1">
    <location>
        <begin position="94"/>
        <end position="113"/>
    </location>
</feature>
<comment type="caution">
    <text evidence="2">The sequence shown here is derived from an EMBL/GenBank/DDBJ whole genome shotgun (WGS) entry which is preliminary data.</text>
</comment>
<protein>
    <submittedName>
        <fullName evidence="2">YrdB family protein</fullName>
    </submittedName>
</protein>
<keyword evidence="1" id="KW-0812">Transmembrane</keyword>
<feature type="transmembrane region" description="Helical" evidence="1">
    <location>
        <begin position="12"/>
        <end position="30"/>
    </location>
</feature>
<dbReference type="RefSeq" id="WP_266058092.1">
    <property type="nucleotide sequence ID" value="NZ_JAPFQN010000010.1"/>
</dbReference>
<evidence type="ECO:0000256" key="1">
    <source>
        <dbReference type="SAM" id="Phobius"/>
    </source>
</evidence>
<dbReference type="Pfam" id="PF10823">
    <property type="entry name" value="DUF2568"/>
    <property type="match status" value="1"/>
</dbReference>
<organism evidence="2 3">
    <name type="scientific">Mangrovivirga halotolerans</name>
    <dbReference type="NCBI Taxonomy" id="2993936"/>
    <lineage>
        <taxon>Bacteria</taxon>
        <taxon>Pseudomonadati</taxon>
        <taxon>Bacteroidota</taxon>
        <taxon>Cytophagia</taxon>
        <taxon>Cytophagales</taxon>
        <taxon>Mangrovivirgaceae</taxon>
        <taxon>Mangrovivirga</taxon>
    </lineage>
</organism>
<evidence type="ECO:0000313" key="2">
    <source>
        <dbReference type="EMBL" id="MCX2745501.1"/>
    </source>
</evidence>
<reference evidence="2 3" key="1">
    <citation type="submission" date="2022-11" db="EMBL/GenBank/DDBJ databases">
        <title>The characterization of three novel Bacteroidetes species and genomic analysis of their roles in tidal elemental geochemical cycles.</title>
        <authorList>
            <person name="Ma K."/>
        </authorList>
    </citation>
    <scope>NUCLEOTIDE SEQUENCE [LARGE SCALE GENOMIC DNA]</scope>
    <source>
        <strain evidence="2 3">M17</strain>
    </source>
</reference>
<sequence>MGSHPINLAIRFILELIALVSAGLWGWVNGDGWLRFTYAISIPVTMAVIWGTFNVPGDPSRSGKAPIVIPGIIRLVIELLFFGFAVWFLNDIGYIILSYLLGMVVVVHYFVSYDRIRWLLSR</sequence>
<gene>
    <name evidence="2" type="ORF">OO013_16595</name>
</gene>
<dbReference type="InterPro" id="IPR021214">
    <property type="entry name" value="DUF2568"/>
</dbReference>
<feature type="transmembrane region" description="Helical" evidence="1">
    <location>
        <begin position="36"/>
        <end position="55"/>
    </location>
</feature>
<keyword evidence="1" id="KW-1133">Transmembrane helix</keyword>
<evidence type="ECO:0000313" key="3">
    <source>
        <dbReference type="Proteomes" id="UP001209885"/>
    </source>
</evidence>
<feature type="transmembrane region" description="Helical" evidence="1">
    <location>
        <begin position="67"/>
        <end position="88"/>
    </location>
</feature>
<dbReference type="Proteomes" id="UP001209885">
    <property type="component" value="Unassembled WGS sequence"/>
</dbReference>
<keyword evidence="1" id="KW-0472">Membrane</keyword>
<proteinExistence type="predicted"/>
<keyword evidence="3" id="KW-1185">Reference proteome</keyword>
<accession>A0ABT3RV12</accession>
<name>A0ABT3RV12_9BACT</name>
<dbReference type="EMBL" id="JAPFQN010000010">
    <property type="protein sequence ID" value="MCX2745501.1"/>
    <property type="molecule type" value="Genomic_DNA"/>
</dbReference>